<dbReference type="InterPro" id="IPR036388">
    <property type="entry name" value="WH-like_DNA-bd_sf"/>
</dbReference>
<dbReference type="SUPFAM" id="SSF46785">
    <property type="entry name" value="Winged helix' DNA-binding domain"/>
    <property type="match status" value="1"/>
</dbReference>
<protein>
    <submittedName>
        <fullName evidence="2">Uncharacterized protein</fullName>
    </submittedName>
</protein>
<keyword evidence="3" id="KW-1185">Reference proteome</keyword>
<organism evidence="2 3">
    <name type="scientific">Giesbergeria anulus</name>
    <dbReference type="NCBI Taxonomy" id="180197"/>
    <lineage>
        <taxon>Bacteria</taxon>
        <taxon>Pseudomonadati</taxon>
        <taxon>Pseudomonadota</taxon>
        <taxon>Betaproteobacteria</taxon>
        <taxon>Burkholderiales</taxon>
        <taxon>Comamonadaceae</taxon>
        <taxon>Giesbergeria</taxon>
    </lineage>
</organism>
<gene>
    <name evidence="2" type="ORF">SAMN02982919_00709</name>
</gene>
<name>A0A1H9G3R6_9BURK</name>
<dbReference type="OrthoDB" id="6686991at2"/>
<sequence>MTTASDDTPTEASPPKSPGQNRETILKAITDLTEHGHQASRRRITEVTGLRMTTVDDHITRLREDGLIRSLYAGLFELVDTTPDRAVSVTALPRGRFKVEVGDDVCEALTPRETLALSKLLAGVALAFGAGR</sequence>
<feature type="region of interest" description="Disordered" evidence="1">
    <location>
        <begin position="1"/>
        <end position="22"/>
    </location>
</feature>
<feature type="compositionally biased region" description="Polar residues" evidence="1">
    <location>
        <begin position="1"/>
        <end position="11"/>
    </location>
</feature>
<dbReference type="EMBL" id="FOGD01000001">
    <property type="protein sequence ID" value="SEQ44739.1"/>
    <property type="molecule type" value="Genomic_DNA"/>
</dbReference>
<evidence type="ECO:0000313" key="3">
    <source>
        <dbReference type="Proteomes" id="UP000199766"/>
    </source>
</evidence>
<dbReference type="InterPro" id="IPR036390">
    <property type="entry name" value="WH_DNA-bd_sf"/>
</dbReference>
<proteinExistence type="predicted"/>
<dbReference type="STRING" id="180197.SAMN02982919_00709"/>
<evidence type="ECO:0000256" key="1">
    <source>
        <dbReference type="SAM" id="MobiDB-lite"/>
    </source>
</evidence>
<dbReference type="Gene3D" id="1.10.10.10">
    <property type="entry name" value="Winged helix-like DNA-binding domain superfamily/Winged helix DNA-binding domain"/>
    <property type="match status" value="1"/>
</dbReference>
<dbReference type="RefSeq" id="WP_091452750.1">
    <property type="nucleotide sequence ID" value="NZ_FOGD01000001.1"/>
</dbReference>
<reference evidence="2 3" key="1">
    <citation type="submission" date="2016-10" db="EMBL/GenBank/DDBJ databases">
        <authorList>
            <person name="de Groot N.N."/>
        </authorList>
    </citation>
    <scope>NUCLEOTIDE SEQUENCE [LARGE SCALE GENOMIC DNA]</scope>
    <source>
        <strain evidence="2 3">ATCC 35958</strain>
    </source>
</reference>
<accession>A0A1H9G3R6</accession>
<evidence type="ECO:0000313" key="2">
    <source>
        <dbReference type="EMBL" id="SEQ44739.1"/>
    </source>
</evidence>
<dbReference type="Proteomes" id="UP000199766">
    <property type="component" value="Unassembled WGS sequence"/>
</dbReference>
<dbReference type="AlphaFoldDB" id="A0A1H9G3R6"/>